<accession>A0A934NVJ8</accession>
<dbReference type="CDD" id="cd05233">
    <property type="entry name" value="SDR_c"/>
    <property type="match status" value="1"/>
</dbReference>
<dbReference type="Gene3D" id="3.40.50.720">
    <property type="entry name" value="NAD(P)-binding Rossmann-like Domain"/>
    <property type="match status" value="1"/>
</dbReference>
<dbReference type="InterPro" id="IPR036291">
    <property type="entry name" value="NAD(P)-bd_dom_sf"/>
</dbReference>
<dbReference type="PRINTS" id="PR00081">
    <property type="entry name" value="GDHRDH"/>
</dbReference>
<evidence type="ECO:0000313" key="6">
    <source>
        <dbReference type="Proteomes" id="UP000655868"/>
    </source>
</evidence>
<sequence length="286" mass="30466">MSTVIVTGGAAGIGLETARLFATKGDRVVIADLDGPGAEVAAADIVAAGGRAHSYRLDVSDEQQWENFGKWVNDQFGAADVLINNAGIMDLGGFTEMSAAQWQRTVDIDLMSVVYGCRVFAKQMIDAGVRGHIVNLSSGAAYAPFKLEPAYGVAKAAVLMASQALRVELRSHGIGVTAICPGAIRTDLLAHGERAGLSDAEQAAWRDDIGKAQSMAFAGPDKVARVIERSVRNNWAIVPVNPESWLGFVMFRLSPSLVRVTLSLASFDRADALLTRVRPLLARNSK</sequence>
<dbReference type="Proteomes" id="UP000655868">
    <property type="component" value="Unassembled WGS sequence"/>
</dbReference>
<evidence type="ECO:0000256" key="1">
    <source>
        <dbReference type="ARBA" id="ARBA00006484"/>
    </source>
</evidence>
<organism evidence="5 6">
    <name type="scientific">Antrihabitans stalagmiti</name>
    <dbReference type="NCBI Taxonomy" id="2799499"/>
    <lineage>
        <taxon>Bacteria</taxon>
        <taxon>Bacillati</taxon>
        <taxon>Actinomycetota</taxon>
        <taxon>Actinomycetes</taxon>
        <taxon>Mycobacteriales</taxon>
        <taxon>Nocardiaceae</taxon>
        <taxon>Antrihabitans</taxon>
    </lineage>
</organism>
<comment type="caution">
    <text evidence="5">The sequence shown here is derived from an EMBL/GenBank/DDBJ whole genome shotgun (WGS) entry which is preliminary data.</text>
</comment>
<dbReference type="AlphaFoldDB" id="A0A934NVJ8"/>
<dbReference type="EMBL" id="JAEMNV010000009">
    <property type="protein sequence ID" value="MBJ8342007.1"/>
    <property type="molecule type" value="Genomic_DNA"/>
</dbReference>
<evidence type="ECO:0000313" key="5">
    <source>
        <dbReference type="EMBL" id="MBJ8342007.1"/>
    </source>
</evidence>
<evidence type="ECO:0000256" key="2">
    <source>
        <dbReference type="ARBA" id="ARBA00023002"/>
    </source>
</evidence>
<evidence type="ECO:0000259" key="4">
    <source>
        <dbReference type="SMART" id="SM00822"/>
    </source>
</evidence>
<dbReference type="PRINTS" id="PR00080">
    <property type="entry name" value="SDRFAMILY"/>
</dbReference>
<keyword evidence="6" id="KW-1185">Reference proteome</keyword>
<reference evidence="5" key="1">
    <citation type="submission" date="2020-12" db="EMBL/GenBank/DDBJ databases">
        <title>Antrihabitans popcorni sp. nov. and Antrihabitans auranticaus sp. nov., isolated from a larva cave.</title>
        <authorList>
            <person name="Lee S.D."/>
            <person name="Kim I.S."/>
        </authorList>
    </citation>
    <scope>NUCLEOTIDE SEQUENCE</scope>
    <source>
        <strain evidence="5">YC3-6</strain>
    </source>
</reference>
<keyword evidence="2" id="KW-0560">Oxidoreductase</keyword>
<dbReference type="InterPro" id="IPR057326">
    <property type="entry name" value="KR_dom"/>
</dbReference>
<dbReference type="SMART" id="SM00822">
    <property type="entry name" value="PKS_KR"/>
    <property type="match status" value="1"/>
</dbReference>
<dbReference type="SUPFAM" id="SSF51735">
    <property type="entry name" value="NAD(P)-binding Rossmann-fold domains"/>
    <property type="match status" value="1"/>
</dbReference>
<dbReference type="PANTHER" id="PTHR43391">
    <property type="entry name" value="RETINOL DEHYDROGENASE-RELATED"/>
    <property type="match status" value="1"/>
</dbReference>
<comment type="similarity">
    <text evidence="1 3">Belongs to the short-chain dehydrogenases/reductases (SDR) family.</text>
</comment>
<gene>
    <name evidence="5" type="ORF">JGU71_24265</name>
</gene>
<dbReference type="FunFam" id="3.40.50.720:FF:000084">
    <property type="entry name" value="Short-chain dehydrogenase reductase"/>
    <property type="match status" value="1"/>
</dbReference>
<dbReference type="InterPro" id="IPR002347">
    <property type="entry name" value="SDR_fam"/>
</dbReference>
<dbReference type="Pfam" id="PF00106">
    <property type="entry name" value="adh_short"/>
    <property type="match status" value="1"/>
</dbReference>
<name>A0A934NVJ8_9NOCA</name>
<dbReference type="PANTHER" id="PTHR43391:SF12">
    <property type="entry name" value="OXIDOREDUCTASE EPHD-RELATED"/>
    <property type="match status" value="1"/>
</dbReference>
<dbReference type="RefSeq" id="WP_199707185.1">
    <property type="nucleotide sequence ID" value="NZ_JAEMNV010000009.1"/>
</dbReference>
<evidence type="ECO:0000256" key="3">
    <source>
        <dbReference type="RuleBase" id="RU000363"/>
    </source>
</evidence>
<feature type="domain" description="Ketoreductase" evidence="4">
    <location>
        <begin position="2"/>
        <end position="187"/>
    </location>
</feature>
<protein>
    <submittedName>
        <fullName evidence="5">SDR family NAD(P)-dependent oxidoreductase</fullName>
    </submittedName>
</protein>
<dbReference type="GO" id="GO:0016491">
    <property type="term" value="F:oxidoreductase activity"/>
    <property type="evidence" value="ECO:0007669"/>
    <property type="project" value="UniProtKB-KW"/>
</dbReference>
<proteinExistence type="inferred from homology"/>